<dbReference type="Proteomes" id="UP000241587">
    <property type="component" value="Unassembled WGS sequence"/>
</dbReference>
<evidence type="ECO:0000313" key="1">
    <source>
        <dbReference type="EMBL" id="PTD11292.1"/>
    </source>
</evidence>
<sequence length="140" mass="15952">MLAPQPDYVAFHPSAQKKPKDACFHDNSKFLNCIRSGDGEHCEFLRAAQQKATTTCACVMPKGQGGPNRVVNNFSDLIHLRSMNLEDEFAVDCINCLRRSVYEEVVIAERLKVEKRKDAKDDSKRLYEFTTASKPSWQRI</sequence>
<gene>
    <name evidence="1" type="ORF">FCULG_00005032</name>
</gene>
<dbReference type="EMBL" id="PVEM01000001">
    <property type="protein sequence ID" value="PTD11292.1"/>
    <property type="molecule type" value="Genomic_DNA"/>
</dbReference>
<keyword evidence="2" id="KW-1185">Reference proteome</keyword>
<proteinExistence type="predicted"/>
<evidence type="ECO:0000313" key="2">
    <source>
        <dbReference type="Proteomes" id="UP000241587"/>
    </source>
</evidence>
<dbReference type="OrthoDB" id="10494245at2759"/>
<accession>A0A2T4H647</accession>
<name>A0A2T4H647_FUSCU</name>
<comment type="caution">
    <text evidence="1">The sequence shown here is derived from an EMBL/GenBank/DDBJ whole genome shotgun (WGS) entry which is preliminary data.</text>
</comment>
<reference evidence="1 2" key="1">
    <citation type="submission" date="2018-02" db="EMBL/GenBank/DDBJ databases">
        <title>Fusarium culmorum secondary metabolites in fungal-bacterial-plant interactions.</title>
        <authorList>
            <person name="Schmidt R."/>
        </authorList>
    </citation>
    <scope>NUCLEOTIDE SEQUENCE [LARGE SCALE GENOMIC DNA]</scope>
    <source>
        <strain evidence="1 2">PV</strain>
    </source>
</reference>
<organism evidence="1 2">
    <name type="scientific">Fusarium culmorum</name>
    <dbReference type="NCBI Taxonomy" id="5516"/>
    <lineage>
        <taxon>Eukaryota</taxon>
        <taxon>Fungi</taxon>
        <taxon>Dikarya</taxon>
        <taxon>Ascomycota</taxon>
        <taxon>Pezizomycotina</taxon>
        <taxon>Sordariomycetes</taxon>
        <taxon>Hypocreomycetidae</taxon>
        <taxon>Hypocreales</taxon>
        <taxon>Nectriaceae</taxon>
        <taxon>Fusarium</taxon>
    </lineage>
</organism>
<protein>
    <submittedName>
        <fullName evidence="1">Uncharacterized protein</fullName>
    </submittedName>
</protein>
<dbReference type="AlphaFoldDB" id="A0A2T4H647"/>